<sequence length="293" mass="35102">MKRMDKFYNETYLKLETAIQELEIETDCPIKRIEAVIHHIIQSLADLKDFVLKNDFKNMEEEIHFFKYQKPVIVSKLIYYNAIYKIETRRPYGNKRTKKYFTKELKKLKRFFENNLDFYKYYRSNNSFVDEKFFVRGKHDIRLWLDTFYFEADHRFSTSHDYKVAKIIANDLIQVYLEDRLNNINVKRGSDNSLKWTASKTALTELIYALYSHGVFNNGNTDIKLIAKAFEDAFNIELGDFYHTFMELKARKINRTKFLDSLCEALIKKNGRKGRKVTTIIIRHEVNERLLSV</sequence>
<reference evidence="1 2" key="1">
    <citation type="submission" date="2019-10" db="EMBL/GenBank/DDBJ databases">
        <authorList>
            <person name="Karimi E."/>
        </authorList>
    </citation>
    <scope>NUCLEOTIDE SEQUENCE [LARGE SCALE GENOMIC DNA]</scope>
    <source>
        <strain evidence="1">Sphingobacterium sp. 8BC</strain>
    </source>
</reference>
<dbReference type="AlphaFoldDB" id="A0A654DSR6"/>
<gene>
    <name evidence="1" type="ORF">SPHINGO8BC_90588</name>
</gene>
<proteinExistence type="predicted"/>
<organism evidence="1 2">
    <name type="scientific">Sphingobacterium multivorum</name>
    <dbReference type="NCBI Taxonomy" id="28454"/>
    <lineage>
        <taxon>Bacteria</taxon>
        <taxon>Pseudomonadati</taxon>
        <taxon>Bacteroidota</taxon>
        <taxon>Sphingobacteriia</taxon>
        <taxon>Sphingobacteriales</taxon>
        <taxon>Sphingobacteriaceae</taxon>
        <taxon>Sphingobacterium</taxon>
    </lineage>
</organism>
<dbReference type="Proteomes" id="UP000432350">
    <property type="component" value="Unassembled WGS sequence"/>
</dbReference>
<dbReference type="InterPro" id="IPR018534">
    <property type="entry name" value="Tet_reg_excision_RteC"/>
</dbReference>
<evidence type="ECO:0000313" key="2">
    <source>
        <dbReference type="Proteomes" id="UP000432350"/>
    </source>
</evidence>
<dbReference type="EMBL" id="CABWMV010000028">
    <property type="protein sequence ID" value="VXD08502.1"/>
    <property type="molecule type" value="Genomic_DNA"/>
</dbReference>
<protein>
    <submittedName>
        <fullName evidence="1">RteC protein</fullName>
    </submittedName>
</protein>
<evidence type="ECO:0000313" key="1">
    <source>
        <dbReference type="EMBL" id="VXD08502.1"/>
    </source>
</evidence>
<name>A0A654DSR6_SPHMU</name>
<accession>A0A654DSR6</accession>
<dbReference type="Pfam" id="PF09357">
    <property type="entry name" value="RteC"/>
    <property type="match status" value="1"/>
</dbReference>